<dbReference type="PANTHER" id="PTHR30363">
    <property type="entry name" value="HTH-TYPE TRANSCRIPTIONAL REGULATOR SRLR-RELATED"/>
    <property type="match status" value="1"/>
</dbReference>
<protein>
    <submittedName>
        <fullName evidence="5">DeoR/GlpR transcriptional regulator</fullName>
    </submittedName>
</protein>
<dbReference type="InterPro" id="IPR001034">
    <property type="entry name" value="DeoR_HTH"/>
</dbReference>
<feature type="domain" description="HTH deoR-type" evidence="4">
    <location>
        <begin position="3"/>
        <end position="58"/>
    </location>
</feature>
<dbReference type="Gene3D" id="1.10.10.10">
    <property type="entry name" value="Winged helix-like DNA-binding domain superfamily/Winged helix DNA-binding domain"/>
    <property type="match status" value="1"/>
</dbReference>
<dbReference type="RefSeq" id="WP_130100669.1">
    <property type="nucleotide sequence ID" value="NZ_SDWW01000001.1"/>
</dbReference>
<dbReference type="Proteomes" id="UP000293764">
    <property type="component" value="Unassembled WGS sequence"/>
</dbReference>
<dbReference type="SUPFAM" id="SSF46785">
    <property type="entry name" value="Winged helix' DNA-binding domain"/>
    <property type="match status" value="1"/>
</dbReference>
<dbReference type="InterPro" id="IPR050313">
    <property type="entry name" value="Carb_Metab_HTH_regulators"/>
</dbReference>
<evidence type="ECO:0000256" key="1">
    <source>
        <dbReference type="ARBA" id="ARBA00023015"/>
    </source>
</evidence>
<dbReference type="InterPro" id="IPR018356">
    <property type="entry name" value="Tscrpt_reg_HTH_DeoR_CS"/>
</dbReference>
<dbReference type="PROSITE" id="PS00894">
    <property type="entry name" value="HTH_DEOR_1"/>
    <property type="match status" value="1"/>
</dbReference>
<evidence type="ECO:0000256" key="3">
    <source>
        <dbReference type="ARBA" id="ARBA00023163"/>
    </source>
</evidence>
<accession>A0A4Q5N433</accession>
<dbReference type="InterPro" id="IPR014036">
    <property type="entry name" value="DeoR-like_C"/>
</dbReference>
<evidence type="ECO:0000256" key="2">
    <source>
        <dbReference type="ARBA" id="ARBA00023125"/>
    </source>
</evidence>
<dbReference type="GO" id="GO:0003700">
    <property type="term" value="F:DNA-binding transcription factor activity"/>
    <property type="evidence" value="ECO:0007669"/>
    <property type="project" value="InterPro"/>
</dbReference>
<dbReference type="SMART" id="SM00420">
    <property type="entry name" value="HTH_DEOR"/>
    <property type="match status" value="1"/>
</dbReference>
<keyword evidence="6" id="KW-1185">Reference proteome</keyword>
<dbReference type="InterPro" id="IPR036388">
    <property type="entry name" value="WH-like_DNA-bd_sf"/>
</dbReference>
<proteinExistence type="predicted"/>
<keyword evidence="3" id="KW-0804">Transcription</keyword>
<keyword evidence="1" id="KW-0805">Transcription regulation</keyword>
<dbReference type="GO" id="GO:0003677">
    <property type="term" value="F:DNA binding"/>
    <property type="evidence" value="ECO:0007669"/>
    <property type="project" value="UniProtKB-KW"/>
</dbReference>
<dbReference type="Pfam" id="PF08220">
    <property type="entry name" value="HTH_DeoR"/>
    <property type="match status" value="1"/>
</dbReference>
<keyword evidence="2" id="KW-0238">DNA-binding</keyword>
<gene>
    <name evidence="5" type="ORF">EUA98_00295</name>
</gene>
<organism evidence="5 6">
    <name type="scientific">Pengzhenrongella frigida</name>
    <dbReference type="NCBI Taxonomy" id="1259133"/>
    <lineage>
        <taxon>Bacteria</taxon>
        <taxon>Bacillati</taxon>
        <taxon>Actinomycetota</taxon>
        <taxon>Actinomycetes</taxon>
        <taxon>Micrococcales</taxon>
        <taxon>Pengzhenrongella</taxon>
    </lineage>
</organism>
<reference evidence="5 6" key="1">
    <citation type="submission" date="2019-01" db="EMBL/GenBank/DDBJ databases">
        <title>Novel species of Cellulomonas.</title>
        <authorList>
            <person name="Liu Q."/>
            <person name="Xin Y.-H."/>
        </authorList>
    </citation>
    <scope>NUCLEOTIDE SEQUENCE [LARGE SCALE GENOMIC DNA]</scope>
    <source>
        <strain evidence="5 6">HLT2-17</strain>
    </source>
</reference>
<dbReference type="PROSITE" id="PS51000">
    <property type="entry name" value="HTH_DEOR_2"/>
    <property type="match status" value="1"/>
</dbReference>
<evidence type="ECO:0000313" key="6">
    <source>
        <dbReference type="Proteomes" id="UP000293764"/>
    </source>
</evidence>
<dbReference type="OrthoDB" id="7688673at2"/>
<dbReference type="AlphaFoldDB" id="A0A4Q5N433"/>
<dbReference type="PANTHER" id="PTHR30363:SF44">
    <property type="entry name" value="AGA OPERON TRANSCRIPTIONAL REPRESSOR-RELATED"/>
    <property type="match status" value="1"/>
</dbReference>
<dbReference type="SMART" id="SM01134">
    <property type="entry name" value="DeoRC"/>
    <property type="match status" value="1"/>
</dbReference>
<evidence type="ECO:0000259" key="4">
    <source>
        <dbReference type="PROSITE" id="PS51000"/>
    </source>
</evidence>
<comment type="caution">
    <text evidence="5">The sequence shown here is derived from an EMBL/GenBank/DDBJ whole genome shotgun (WGS) entry which is preliminary data.</text>
</comment>
<dbReference type="PRINTS" id="PR00037">
    <property type="entry name" value="HTHLACR"/>
</dbReference>
<dbReference type="Pfam" id="PF00455">
    <property type="entry name" value="DeoRC"/>
    <property type="match status" value="1"/>
</dbReference>
<name>A0A4Q5N433_9MICO</name>
<sequence length="250" mass="26695">MLSSTRHDAILSKLRADGEVSVQTLVGELRVSASTIRRDLDLLSEDGLLRRVRGGGSRVEPDAVAFREVSHQASAEKDEIAAHAATLVPDHSVVLIDIGTTTARLAHHLRGRRLTVITSSLAVVDELRDEDSIELIVLGGVLRNNYLSLVGMLTEQALGQLRAHICFLSGSGIRADGAVMDTTGIEVPVKRAMLAAAERTILLADRTKFPGTGLLPVCGPDRIAVLVTNQRADPATLATYRAVGTEVITV</sequence>
<dbReference type="InterPro" id="IPR037171">
    <property type="entry name" value="NagB/RpiA_transferase-like"/>
</dbReference>
<dbReference type="InterPro" id="IPR036390">
    <property type="entry name" value="WH_DNA-bd_sf"/>
</dbReference>
<evidence type="ECO:0000313" key="5">
    <source>
        <dbReference type="EMBL" id="RYV52970.1"/>
    </source>
</evidence>
<dbReference type="SUPFAM" id="SSF100950">
    <property type="entry name" value="NagB/RpiA/CoA transferase-like"/>
    <property type="match status" value="1"/>
</dbReference>
<dbReference type="EMBL" id="SDWW01000001">
    <property type="protein sequence ID" value="RYV52970.1"/>
    <property type="molecule type" value="Genomic_DNA"/>
</dbReference>